<dbReference type="KEGG" id="foc:127752028"/>
<dbReference type="GeneID" id="127752028"/>
<proteinExistence type="predicted"/>
<evidence type="ECO:0000259" key="2">
    <source>
        <dbReference type="PROSITE" id="PS50878"/>
    </source>
</evidence>
<dbReference type="Proteomes" id="UP000504606">
    <property type="component" value="Unplaced"/>
</dbReference>
<evidence type="ECO:0000313" key="3">
    <source>
        <dbReference type="Proteomes" id="UP000504606"/>
    </source>
</evidence>
<gene>
    <name evidence="4" type="primary">LOC127752028</name>
</gene>
<dbReference type="SUPFAM" id="SSF56672">
    <property type="entry name" value="DNA/RNA polymerases"/>
    <property type="match status" value="1"/>
</dbReference>
<dbReference type="OrthoDB" id="7466482at2759"/>
<dbReference type="RefSeq" id="XP_052132458.1">
    <property type="nucleotide sequence ID" value="XM_052276498.1"/>
</dbReference>
<feature type="region of interest" description="Disordered" evidence="1">
    <location>
        <begin position="1"/>
        <end position="31"/>
    </location>
</feature>
<sequence>MQSSGTCGWPGGPLSEVTPAVHSSGIGRRRQRRLRTGTRSLDLATLIGGHWRTGVFPRAWLTSVIQPIPKIPRPLSVDDFRSITLANAVYKLLAKYLHGLLLTVLPPLPWYQAGFQPQRGTYDHVLVLRKVLDERWRAGDAVHVLALDIRGAFPNVTWREIAAVLLQRGMPPFLLNRITSLALTDFTSIRCGRTRTGEVRTGRGVKQGCTLALHWVVATAVAQLPRFSLHLDSPDFTPLLLAYADDLLLASTDRQDLEDFLAAFVEAAACVGLDLNFHKCNYLLRVPGAPDPLPRPVILAGREVQQVDRLLYLGALITSRLDRRGVTYHRITKAHRAVAALGATLRRHPLPRSVVLRIYQSCILPSISYAQATSATIMASRSTLRRQAAIMVGALLIHARRAAGRFHPLRLHGVDKTTSSITRAIRASRIRYWAHVRRSDPAGPLQRVLDFDLFPRRKPGRPCHTVVESLNQDLAQLGAPPAGWEALAMDKDGLAAHLRTALLDDVSSNDRSDSDGSDWDGEELELPSESSDEDQ</sequence>
<name>A0A9C6XCB2_FRAOC</name>
<dbReference type="InterPro" id="IPR000477">
    <property type="entry name" value="RT_dom"/>
</dbReference>
<dbReference type="PROSITE" id="PS50878">
    <property type="entry name" value="RT_POL"/>
    <property type="match status" value="1"/>
</dbReference>
<dbReference type="Pfam" id="PF00078">
    <property type="entry name" value="RVT_1"/>
    <property type="match status" value="1"/>
</dbReference>
<feature type="domain" description="Reverse transcriptase" evidence="2">
    <location>
        <begin position="49"/>
        <end position="317"/>
    </location>
</feature>
<reference evidence="4" key="1">
    <citation type="submission" date="2025-08" db="UniProtKB">
        <authorList>
            <consortium name="RefSeq"/>
        </authorList>
    </citation>
    <scope>IDENTIFICATION</scope>
    <source>
        <tissue evidence="4">Whole organism</tissue>
    </source>
</reference>
<keyword evidence="3" id="KW-1185">Reference proteome</keyword>
<dbReference type="InterPro" id="IPR043502">
    <property type="entry name" value="DNA/RNA_pol_sf"/>
</dbReference>
<evidence type="ECO:0000256" key="1">
    <source>
        <dbReference type="SAM" id="MobiDB-lite"/>
    </source>
</evidence>
<protein>
    <submittedName>
        <fullName evidence="4">Uncharacterized protein LOC127752028</fullName>
    </submittedName>
</protein>
<organism evidence="3 4">
    <name type="scientific">Frankliniella occidentalis</name>
    <name type="common">Western flower thrips</name>
    <name type="synonym">Euthrips occidentalis</name>
    <dbReference type="NCBI Taxonomy" id="133901"/>
    <lineage>
        <taxon>Eukaryota</taxon>
        <taxon>Metazoa</taxon>
        <taxon>Ecdysozoa</taxon>
        <taxon>Arthropoda</taxon>
        <taxon>Hexapoda</taxon>
        <taxon>Insecta</taxon>
        <taxon>Pterygota</taxon>
        <taxon>Neoptera</taxon>
        <taxon>Paraneoptera</taxon>
        <taxon>Thysanoptera</taxon>
        <taxon>Terebrantia</taxon>
        <taxon>Thripoidea</taxon>
        <taxon>Thripidae</taxon>
        <taxon>Frankliniella</taxon>
    </lineage>
</organism>
<dbReference type="AlphaFoldDB" id="A0A9C6XCB2"/>
<dbReference type="GO" id="GO:0071897">
    <property type="term" value="P:DNA biosynthetic process"/>
    <property type="evidence" value="ECO:0007669"/>
    <property type="project" value="UniProtKB-ARBA"/>
</dbReference>
<evidence type="ECO:0000313" key="4">
    <source>
        <dbReference type="RefSeq" id="XP_052132458.1"/>
    </source>
</evidence>
<accession>A0A9C6XCB2</accession>
<feature type="compositionally biased region" description="Acidic residues" evidence="1">
    <location>
        <begin position="515"/>
        <end position="535"/>
    </location>
</feature>
<dbReference type="PANTHER" id="PTHR47027">
    <property type="entry name" value="REVERSE TRANSCRIPTASE DOMAIN-CONTAINING PROTEIN"/>
    <property type="match status" value="1"/>
</dbReference>
<feature type="region of interest" description="Disordered" evidence="1">
    <location>
        <begin position="505"/>
        <end position="535"/>
    </location>
</feature>
<dbReference type="PANTHER" id="PTHR47027:SF20">
    <property type="entry name" value="REVERSE TRANSCRIPTASE-LIKE PROTEIN WITH RNA-DIRECTED DNA POLYMERASE DOMAIN"/>
    <property type="match status" value="1"/>
</dbReference>